<dbReference type="Pfam" id="PF04892">
    <property type="entry name" value="VanZ"/>
    <property type="match status" value="1"/>
</dbReference>
<dbReference type="EMBL" id="JBBMFN010000073">
    <property type="protein sequence ID" value="MEQ2468016.1"/>
    <property type="molecule type" value="Genomic_DNA"/>
</dbReference>
<evidence type="ECO:0000259" key="2">
    <source>
        <dbReference type="Pfam" id="PF04892"/>
    </source>
</evidence>
<proteinExistence type="predicted"/>
<keyword evidence="1" id="KW-1133">Transmembrane helix</keyword>
<sequence>MKKYLLLAIPIIYWRNSILYFESEAIVNLIVVLTCLFYLLRITVIKNLTDWIISVLFFGYFCILFNRTVFFRGFTLLGDHDLTIEYIYNVFYTTNFIPLKSILVQLQASLLYQIIGNTIMLAPFSFSMLYFKWTKNYKKTFWYSLLITIGIEFIQFVENVIYRLFQIGMNRSTDIDDIILNTFGACIGMVCYYLWNKIEHTYIRKDSWMNI</sequence>
<keyword evidence="1" id="KW-0812">Transmembrane</keyword>
<feature type="transmembrane region" description="Helical" evidence="1">
    <location>
        <begin position="25"/>
        <end position="45"/>
    </location>
</feature>
<comment type="caution">
    <text evidence="3">The sequence shown here is derived from an EMBL/GenBank/DDBJ whole genome shotgun (WGS) entry which is preliminary data.</text>
</comment>
<name>A0ABV1F3U2_9BACI</name>
<feature type="transmembrane region" description="Helical" evidence="1">
    <location>
        <begin position="51"/>
        <end position="74"/>
    </location>
</feature>
<feature type="transmembrane region" description="Helical" evidence="1">
    <location>
        <begin position="178"/>
        <end position="195"/>
    </location>
</feature>
<dbReference type="PANTHER" id="PTHR36834">
    <property type="entry name" value="MEMBRANE PROTEIN-RELATED"/>
    <property type="match status" value="1"/>
</dbReference>
<feature type="transmembrane region" description="Helical" evidence="1">
    <location>
        <begin position="140"/>
        <end position="158"/>
    </location>
</feature>
<dbReference type="PANTHER" id="PTHR36834:SF2">
    <property type="entry name" value="MEMBRANE PROTEIN"/>
    <property type="match status" value="1"/>
</dbReference>
<dbReference type="Proteomes" id="UP001465426">
    <property type="component" value="Unassembled WGS sequence"/>
</dbReference>
<reference evidence="3 4" key="1">
    <citation type="submission" date="2024-03" db="EMBL/GenBank/DDBJ databases">
        <title>Human intestinal bacterial collection.</title>
        <authorList>
            <person name="Pauvert C."/>
            <person name="Hitch T.C.A."/>
            <person name="Clavel T."/>
        </authorList>
    </citation>
    <scope>NUCLEOTIDE SEQUENCE [LARGE SCALE GENOMIC DNA]</scope>
    <source>
        <strain evidence="3 4">CLA-SR-H024</strain>
    </source>
</reference>
<evidence type="ECO:0000256" key="1">
    <source>
        <dbReference type="SAM" id="Phobius"/>
    </source>
</evidence>
<dbReference type="InterPro" id="IPR053150">
    <property type="entry name" value="Teicoplanin_resist-assoc"/>
</dbReference>
<feature type="domain" description="VanZ-like" evidence="2">
    <location>
        <begin position="57"/>
        <end position="195"/>
    </location>
</feature>
<organism evidence="3 4">
    <name type="scientific">Niallia hominis</name>
    <dbReference type="NCBI Taxonomy" id="3133173"/>
    <lineage>
        <taxon>Bacteria</taxon>
        <taxon>Bacillati</taxon>
        <taxon>Bacillota</taxon>
        <taxon>Bacilli</taxon>
        <taxon>Bacillales</taxon>
        <taxon>Bacillaceae</taxon>
        <taxon>Niallia</taxon>
    </lineage>
</organism>
<keyword evidence="4" id="KW-1185">Reference proteome</keyword>
<feature type="transmembrane region" description="Helical" evidence="1">
    <location>
        <begin position="110"/>
        <end position="131"/>
    </location>
</feature>
<evidence type="ECO:0000313" key="4">
    <source>
        <dbReference type="Proteomes" id="UP001465426"/>
    </source>
</evidence>
<accession>A0ABV1F3U2</accession>
<gene>
    <name evidence="3" type="ORF">WMO63_20355</name>
</gene>
<evidence type="ECO:0000313" key="3">
    <source>
        <dbReference type="EMBL" id="MEQ2468016.1"/>
    </source>
</evidence>
<protein>
    <submittedName>
        <fullName evidence="3">VanZ family protein</fullName>
    </submittedName>
</protein>
<keyword evidence="1" id="KW-0472">Membrane</keyword>
<dbReference type="RefSeq" id="WP_349205297.1">
    <property type="nucleotide sequence ID" value="NZ_JBBMFN010000073.1"/>
</dbReference>
<dbReference type="InterPro" id="IPR006976">
    <property type="entry name" value="VanZ-like"/>
</dbReference>